<feature type="region of interest" description="Disordered" evidence="1">
    <location>
        <begin position="72"/>
        <end position="127"/>
    </location>
</feature>
<feature type="compositionally biased region" description="Acidic residues" evidence="1">
    <location>
        <begin position="115"/>
        <end position="127"/>
    </location>
</feature>
<gene>
    <name evidence="2" type="ORF">NCTC10038_01008</name>
</gene>
<dbReference type="Proteomes" id="UP000248640">
    <property type="component" value="Chromosome 1"/>
</dbReference>
<name>A0A8B4I3H7_PSEFL</name>
<protein>
    <submittedName>
        <fullName evidence="2">Uncharacterized protein</fullName>
    </submittedName>
</protein>
<evidence type="ECO:0000313" key="3">
    <source>
        <dbReference type="Proteomes" id="UP000248640"/>
    </source>
</evidence>
<dbReference type="EMBL" id="LS483372">
    <property type="protein sequence ID" value="SQF89622.1"/>
    <property type="molecule type" value="Genomic_DNA"/>
</dbReference>
<organism evidence="2 3">
    <name type="scientific">Pseudomonas fluorescens</name>
    <dbReference type="NCBI Taxonomy" id="294"/>
    <lineage>
        <taxon>Bacteria</taxon>
        <taxon>Pseudomonadati</taxon>
        <taxon>Pseudomonadota</taxon>
        <taxon>Gammaproteobacteria</taxon>
        <taxon>Pseudomonadales</taxon>
        <taxon>Pseudomonadaceae</taxon>
        <taxon>Pseudomonas</taxon>
    </lineage>
</organism>
<sequence>MASPFFVGATLLPQLVFICLWHWREARIRSSVFKYFTHSPTDQETTLRITQCAVQLMLLAALGLAGTSALAETGTPQWKDTGPVTKKKQKEVNSGSWQPRAQPAPKEDQENPYNEGEDSETYDDGDT</sequence>
<dbReference type="AlphaFoldDB" id="A0A8B4I3H7"/>
<reference evidence="2 3" key="1">
    <citation type="submission" date="2018-06" db="EMBL/GenBank/DDBJ databases">
        <authorList>
            <consortium name="Pathogen Informatics"/>
            <person name="Doyle S."/>
        </authorList>
    </citation>
    <scope>NUCLEOTIDE SEQUENCE [LARGE SCALE GENOMIC DNA]</scope>
    <source>
        <strain evidence="2 3">NCTC10038</strain>
    </source>
</reference>
<proteinExistence type="predicted"/>
<evidence type="ECO:0000256" key="1">
    <source>
        <dbReference type="SAM" id="MobiDB-lite"/>
    </source>
</evidence>
<accession>A0A8B4I3H7</accession>
<evidence type="ECO:0000313" key="2">
    <source>
        <dbReference type="EMBL" id="SQF89622.1"/>
    </source>
</evidence>